<keyword evidence="1" id="KW-0812">Transmembrane</keyword>
<dbReference type="RefSeq" id="WP_130101070.1">
    <property type="nucleotide sequence ID" value="NZ_SDWW01000004.1"/>
</dbReference>
<dbReference type="AlphaFoldDB" id="A0A4Q5N375"/>
<proteinExistence type="predicted"/>
<reference evidence="3 4" key="1">
    <citation type="submission" date="2019-01" db="EMBL/GenBank/DDBJ databases">
        <title>Novel species of Cellulomonas.</title>
        <authorList>
            <person name="Liu Q."/>
            <person name="Xin Y.-H."/>
        </authorList>
    </citation>
    <scope>NUCLEOTIDE SEQUENCE [LARGE SCALE GENOMIC DNA]</scope>
    <source>
        <strain evidence="3 4">HLT2-17</strain>
    </source>
</reference>
<feature type="transmembrane region" description="Helical" evidence="1">
    <location>
        <begin position="151"/>
        <end position="169"/>
    </location>
</feature>
<dbReference type="OrthoDB" id="3426404at2"/>
<evidence type="ECO:0000259" key="2">
    <source>
        <dbReference type="Pfam" id="PF09335"/>
    </source>
</evidence>
<dbReference type="InterPro" id="IPR032816">
    <property type="entry name" value="VTT_dom"/>
</dbReference>
<comment type="caution">
    <text evidence="3">The sequence shown here is derived from an EMBL/GenBank/DDBJ whole genome shotgun (WGS) entry which is preliminary data.</text>
</comment>
<dbReference type="EMBL" id="SDWW01000004">
    <property type="protein sequence ID" value="RYV52576.1"/>
    <property type="molecule type" value="Genomic_DNA"/>
</dbReference>
<keyword evidence="4" id="KW-1185">Reference proteome</keyword>
<feature type="domain" description="VTT" evidence="2">
    <location>
        <begin position="15"/>
        <end position="135"/>
    </location>
</feature>
<gene>
    <name evidence="3" type="ORF">EUA98_02410</name>
</gene>
<evidence type="ECO:0000313" key="4">
    <source>
        <dbReference type="Proteomes" id="UP000293764"/>
    </source>
</evidence>
<organism evidence="3 4">
    <name type="scientific">Pengzhenrongella frigida</name>
    <dbReference type="NCBI Taxonomy" id="1259133"/>
    <lineage>
        <taxon>Bacteria</taxon>
        <taxon>Bacillati</taxon>
        <taxon>Actinomycetota</taxon>
        <taxon>Actinomycetes</taxon>
        <taxon>Micrococcales</taxon>
        <taxon>Pengzhenrongella</taxon>
    </lineage>
</organism>
<evidence type="ECO:0000313" key="3">
    <source>
        <dbReference type="EMBL" id="RYV52576.1"/>
    </source>
</evidence>
<sequence length="192" mass="20517">MDAIPSVLGLDTLTFPALVAALFVIVLGRAQGTYWLGRAVTASTRRLRAGHRPTAGRWARFAAAVERWSHGPGGRRATALLHRWGPVAVTLSFFTIGIQTAVNATAGLTRMRFSRYLVAMLPGCLAWALIYATVGFAAFYGAVALAAGSPWALAVTALVVLVGVGALLVRRRRQAERLAPITLLAAQRDDPR</sequence>
<name>A0A4Q5N375_9MICO</name>
<dbReference type="Proteomes" id="UP000293764">
    <property type="component" value="Unassembled WGS sequence"/>
</dbReference>
<protein>
    <recommendedName>
        <fullName evidence="2">VTT domain-containing protein</fullName>
    </recommendedName>
</protein>
<keyword evidence="1" id="KW-0472">Membrane</keyword>
<feature type="transmembrane region" description="Helical" evidence="1">
    <location>
        <begin position="7"/>
        <end position="28"/>
    </location>
</feature>
<evidence type="ECO:0000256" key="1">
    <source>
        <dbReference type="SAM" id="Phobius"/>
    </source>
</evidence>
<keyword evidence="1" id="KW-1133">Transmembrane helix</keyword>
<dbReference type="Pfam" id="PF09335">
    <property type="entry name" value="VTT_dom"/>
    <property type="match status" value="1"/>
</dbReference>
<feature type="transmembrane region" description="Helical" evidence="1">
    <location>
        <begin position="116"/>
        <end position="139"/>
    </location>
</feature>
<accession>A0A4Q5N375</accession>